<organism evidence="1 2">
    <name type="scientific">Chelatococcus asaccharovorans</name>
    <dbReference type="NCBI Taxonomy" id="28210"/>
    <lineage>
        <taxon>Bacteria</taxon>
        <taxon>Pseudomonadati</taxon>
        <taxon>Pseudomonadota</taxon>
        <taxon>Alphaproteobacteria</taxon>
        <taxon>Hyphomicrobiales</taxon>
        <taxon>Chelatococcaceae</taxon>
        <taxon>Chelatococcus</taxon>
    </lineage>
</organism>
<protein>
    <submittedName>
        <fullName evidence="1">5-carboxymethyl-2-hydroxymuconate delta isomerase</fullName>
    </submittedName>
</protein>
<dbReference type="PANTHER" id="PTHR37950">
    <property type="entry name" value="4-HYDROXYPHENYLACETATE CATABOLISM PROTEIN"/>
    <property type="match status" value="1"/>
</dbReference>
<evidence type="ECO:0000313" key="1">
    <source>
        <dbReference type="EMBL" id="PXW61965.1"/>
    </source>
</evidence>
<accession>A0A2V3UBV0</accession>
<comment type="caution">
    <text evidence="1">The sequence shown here is derived from an EMBL/GenBank/DDBJ whole genome shotgun (WGS) entry which is preliminary data.</text>
</comment>
<dbReference type="CDD" id="cd00580">
    <property type="entry name" value="CHMI"/>
    <property type="match status" value="1"/>
</dbReference>
<dbReference type="OrthoDB" id="9814215at2"/>
<proteinExistence type="predicted"/>
<dbReference type="SUPFAM" id="SSF55331">
    <property type="entry name" value="Tautomerase/MIF"/>
    <property type="match status" value="1"/>
</dbReference>
<dbReference type="Pfam" id="PF02962">
    <property type="entry name" value="CHMI"/>
    <property type="match status" value="1"/>
</dbReference>
<keyword evidence="1" id="KW-0413">Isomerase</keyword>
<keyword evidence="2" id="KW-1185">Reference proteome</keyword>
<dbReference type="Proteomes" id="UP000248021">
    <property type="component" value="Unassembled WGS sequence"/>
</dbReference>
<dbReference type="GO" id="GO:0008704">
    <property type="term" value="F:5-carboxymethyl-2-hydroxymuconate delta-isomerase activity"/>
    <property type="evidence" value="ECO:0007669"/>
    <property type="project" value="InterPro"/>
</dbReference>
<dbReference type="AlphaFoldDB" id="A0A2V3UBV0"/>
<dbReference type="InterPro" id="IPR004220">
    <property type="entry name" value="5-COMe_2-OHmuconate_Isoase"/>
</dbReference>
<dbReference type="PANTHER" id="PTHR37950:SF1">
    <property type="entry name" value="4-HYDROXYPHENYLACETATE CATABOLISM PROTEIN"/>
    <property type="match status" value="1"/>
</dbReference>
<dbReference type="RefSeq" id="WP_110374232.1">
    <property type="nucleotide sequence ID" value="NZ_JAHBRY010000001.1"/>
</dbReference>
<dbReference type="InterPro" id="IPR014347">
    <property type="entry name" value="Tautomerase/MIF_sf"/>
</dbReference>
<sequence length="132" mass="14665">MPHAWIECSANIADEPEVQKLKTLVYDAALETGIFPLGGVRVRFQVIDDYIVGDGDPANSFVHVVLRIGAGRDLATKKAAADQVFAGICDLLRPLHDRRPLAVAFEVQEMSADLNYKFNNLHEYIKKKAVSR</sequence>
<evidence type="ECO:0000313" key="2">
    <source>
        <dbReference type="Proteomes" id="UP000248021"/>
    </source>
</evidence>
<name>A0A2V3UBV0_9HYPH</name>
<dbReference type="Gene3D" id="3.30.429.10">
    <property type="entry name" value="Macrophage Migration Inhibitory Factor"/>
    <property type="match status" value="1"/>
</dbReference>
<reference evidence="1 2" key="1">
    <citation type="submission" date="2018-05" db="EMBL/GenBank/DDBJ databases">
        <title>Genomic Encyclopedia of Type Strains, Phase IV (KMG-IV): sequencing the most valuable type-strain genomes for metagenomic binning, comparative biology and taxonomic classification.</title>
        <authorList>
            <person name="Goeker M."/>
        </authorList>
    </citation>
    <scope>NUCLEOTIDE SEQUENCE [LARGE SCALE GENOMIC DNA]</scope>
    <source>
        <strain evidence="1 2">DSM 6462</strain>
    </source>
</reference>
<dbReference type="EMBL" id="QJJK01000003">
    <property type="protein sequence ID" value="PXW61965.1"/>
    <property type="molecule type" value="Genomic_DNA"/>
</dbReference>
<gene>
    <name evidence="1" type="ORF">C7450_103487</name>
</gene>